<proteinExistence type="inferred from homology"/>
<evidence type="ECO:0000313" key="3">
    <source>
        <dbReference type="Proteomes" id="UP000260983"/>
    </source>
</evidence>
<dbReference type="RefSeq" id="WP_117722951.1">
    <property type="nucleotide sequence ID" value="NZ_QSUL01000001.1"/>
</dbReference>
<sequence>MLIFISCAKTMAARTNVKVPEITVPHFQAEALQNALDMGQYSAVELEHLLRVNSKIAAENYLRYQDFFSEANRPMPAICAYTGAVFKRILPKDFSTDDFLYAQHHLRITSFLYGLLRPLDGIKPYRLEGDVRLPERGEMSMFDYWKPLLTDLFIADIKQQGGILVNLASGEMKDLFDWKRVEKEVRVITPEFQVWRDGQLKTIVIYAKMCRGEMTRFIIKNRIERLEDLKTFAWEGFVFDEIRSTDNHLQFTLA</sequence>
<gene>
    <name evidence="2" type="ORF">DXB65_00180</name>
</gene>
<dbReference type="Proteomes" id="UP000260983">
    <property type="component" value="Unassembled WGS sequence"/>
</dbReference>
<dbReference type="GO" id="GO:0033194">
    <property type="term" value="P:response to hydroperoxide"/>
    <property type="evidence" value="ECO:0007669"/>
    <property type="project" value="TreeGrafter"/>
</dbReference>
<reference evidence="2 3" key="1">
    <citation type="submission" date="2018-08" db="EMBL/GenBank/DDBJ databases">
        <title>A genome reference for cultivated species of the human gut microbiota.</title>
        <authorList>
            <person name="Zou Y."/>
            <person name="Xue W."/>
            <person name="Luo G."/>
        </authorList>
    </citation>
    <scope>NUCLEOTIDE SEQUENCE [LARGE SCALE GENOMIC DNA]</scope>
    <source>
        <strain evidence="2 3">OM05-15BH</strain>
    </source>
</reference>
<dbReference type="PANTHER" id="PTHR30283:SF4">
    <property type="entry name" value="PEROXIDE STRESS RESISTANCE PROTEIN YAAA"/>
    <property type="match status" value="1"/>
</dbReference>
<accession>A0A3E5BR55</accession>
<name>A0A3E5BR55_9BACE</name>
<dbReference type="GO" id="GO:0005829">
    <property type="term" value="C:cytosol"/>
    <property type="evidence" value="ECO:0007669"/>
    <property type="project" value="TreeGrafter"/>
</dbReference>
<evidence type="ECO:0000256" key="1">
    <source>
        <dbReference type="HAMAP-Rule" id="MF_00652"/>
    </source>
</evidence>
<dbReference type="EMBL" id="QSUL01000001">
    <property type="protein sequence ID" value="RGN40108.1"/>
    <property type="molecule type" value="Genomic_DNA"/>
</dbReference>
<dbReference type="NCBIfam" id="NF002547">
    <property type="entry name" value="PRK02101.2-5"/>
    <property type="match status" value="1"/>
</dbReference>
<dbReference type="HAMAP" id="MF_00652">
    <property type="entry name" value="UPF0246"/>
    <property type="match status" value="1"/>
</dbReference>
<organism evidence="2 3">
    <name type="scientific">Bacteroides oleiciplenus</name>
    <dbReference type="NCBI Taxonomy" id="626931"/>
    <lineage>
        <taxon>Bacteria</taxon>
        <taxon>Pseudomonadati</taxon>
        <taxon>Bacteroidota</taxon>
        <taxon>Bacteroidia</taxon>
        <taxon>Bacteroidales</taxon>
        <taxon>Bacteroidaceae</taxon>
        <taxon>Bacteroides</taxon>
    </lineage>
</organism>
<dbReference type="Pfam" id="PF03883">
    <property type="entry name" value="H2O2_YaaD"/>
    <property type="match status" value="1"/>
</dbReference>
<comment type="caution">
    <text evidence="2">The sequence shown here is derived from an EMBL/GenBank/DDBJ whole genome shotgun (WGS) entry which is preliminary data.</text>
</comment>
<evidence type="ECO:0000313" key="2">
    <source>
        <dbReference type="EMBL" id="RGN40108.1"/>
    </source>
</evidence>
<dbReference type="PANTHER" id="PTHR30283">
    <property type="entry name" value="PEROXIDE STRESS RESPONSE PROTEIN YAAA"/>
    <property type="match status" value="1"/>
</dbReference>
<comment type="similarity">
    <text evidence="1">Belongs to the UPF0246 family.</text>
</comment>
<protein>
    <recommendedName>
        <fullName evidence="1">UPF0246 protein DXB65_00180</fullName>
    </recommendedName>
</protein>
<dbReference type="AlphaFoldDB" id="A0A3E5BR55"/>
<dbReference type="InterPro" id="IPR005583">
    <property type="entry name" value="YaaA"/>
</dbReference>